<dbReference type="OrthoDB" id="1523598at2"/>
<evidence type="ECO:0000313" key="3">
    <source>
        <dbReference type="Proteomes" id="UP000238430"/>
    </source>
</evidence>
<gene>
    <name evidence="2" type="ORF">C7H61_09330</name>
</gene>
<dbReference type="Proteomes" id="UP000238430">
    <property type="component" value="Unassembled WGS sequence"/>
</dbReference>
<sequence length="190" mass="22151">MSKHLTEADYQYAASIIGCDVAVIKAVSFVESGGRSGFLKDGKTPKILFEGHWFHKLTKGRFTTSKNANISYPRWIRKYYNQDQHKRLQKAVDLDRDAALKSASWGKFQIMGFNYKLAGYDTLQDFINAMYKSEREHLIAFVNFVQHRRLDDELRRLDWQGFAYGYNGAGYAQNKYDEKLEKAYLKYKSL</sequence>
<protein>
    <submittedName>
        <fullName evidence="2">Peptidoglycan-binding protein</fullName>
    </submittedName>
</protein>
<feature type="domain" description="N-acetylmuramidase" evidence="1">
    <location>
        <begin position="20"/>
        <end position="188"/>
    </location>
</feature>
<proteinExistence type="predicted"/>
<reference evidence="2 3" key="1">
    <citation type="submission" date="2018-03" db="EMBL/GenBank/DDBJ databases">
        <title>Mesoflavibacter sp. HG37 and Mesoflavibacter sp. HG96 sp.nov., two marine bacteria isolated from seawater of Western Pacific Ocean.</title>
        <authorList>
            <person name="Cheng H."/>
            <person name="Wu Y.-H."/>
            <person name="Guo L.-L."/>
            <person name="Xu X.-W."/>
        </authorList>
    </citation>
    <scope>NUCLEOTIDE SEQUENCE [LARGE SCALE GENOMIC DNA]</scope>
    <source>
        <strain evidence="2 3">KCTC 42117</strain>
    </source>
</reference>
<dbReference type="EMBL" id="PXOT01000024">
    <property type="protein sequence ID" value="PSG89410.1"/>
    <property type="molecule type" value="Genomic_DNA"/>
</dbReference>
<dbReference type="AlphaFoldDB" id="A0A2T1NBA5"/>
<keyword evidence="3" id="KW-1185">Reference proteome</keyword>
<dbReference type="Pfam" id="PF11860">
    <property type="entry name" value="Muramidase"/>
    <property type="match status" value="1"/>
</dbReference>
<organism evidence="2 3">
    <name type="scientific">Mesoflavibacter zeaxanthinifaciens subsp. sabulilitoris</name>
    <dbReference type="NCBI Taxonomy" id="1520893"/>
    <lineage>
        <taxon>Bacteria</taxon>
        <taxon>Pseudomonadati</taxon>
        <taxon>Bacteroidota</taxon>
        <taxon>Flavobacteriia</taxon>
        <taxon>Flavobacteriales</taxon>
        <taxon>Flavobacteriaceae</taxon>
        <taxon>Mesoflavibacter</taxon>
    </lineage>
</organism>
<evidence type="ECO:0000313" key="2">
    <source>
        <dbReference type="EMBL" id="PSG89410.1"/>
    </source>
</evidence>
<evidence type="ECO:0000259" key="1">
    <source>
        <dbReference type="Pfam" id="PF11860"/>
    </source>
</evidence>
<dbReference type="InterPro" id="IPR024408">
    <property type="entry name" value="Muramidase"/>
</dbReference>
<comment type="caution">
    <text evidence="2">The sequence shown here is derived from an EMBL/GenBank/DDBJ whole genome shotgun (WGS) entry which is preliminary data.</text>
</comment>
<accession>A0A2T1NBA5</accession>
<name>A0A2T1NBA5_9FLAO</name>